<reference evidence="2 3" key="2">
    <citation type="submission" date="2018-10" db="EMBL/GenBank/DDBJ databases">
        <authorList>
            <consortium name="Pathogen Informatics"/>
        </authorList>
    </citation>
    <scope>NUCLEOTIDE SEQUENCE [LARGE SCALE GENOMIC DNA]</scope>
</reference>
<protein>
    <submittedName>
        <fullName evidence="4">BHLH domain-containing protein</fullName>
    </submittedName>
</protein>
<dbReference type="SUPFAM" id="SSF47459">
    <property type="entry name" value="HLH, helix-loop-helix DNA-binding domain"/>
    <property type="match status" value="1"/>
</dbReference>
<evidence type="ECO:0000313" key="4">
    <source>
        <dbReference type="WBParaSite" id="EVEC_0000370201-mRNA-1"/>
    </source>
</evidence>
<reference evidence="4" key="1">
    <citation type="submission" date="2017-02" db="UniProtKB">
        <authorList>
            <consortium name="WormBaseParasite"/>
        </authorList>
    </citation>
    <scope>IDENTIFICATION</scope>
</reference>
<dbReference type="OrthoDB" id="10048995at2759"/>
<dbReference type="PROSITE" id="PS50888">
    <property type="entry name" value="BHLH"/>
    <property type="match status" value="1"/>
</dbReference>
<accession>A0A0N4V181</accession>
<dbReference type="PANTHER" id="PTHR23349">
    <property type="entry name" value="BASIC HELIX-LOOP-HELIX TRANSCRIPTION FACTOR, TWIST"/>
    <property type="match status" value="1"/>
</dbReference>
<keyword evidence="3" id="KW-1185">Reference proteome</keyword>
<dbReference type="Proteomes" id="UP000274131">
    <property type="component" value="Unassembled WGS sequence"/>
</dbReference>
<name>A0A0N4V181_ENTVE</name>
<evidence type="ECO:0000313" key="3">
    <source>
        <dbReference type="Proteomes" id="UP000274131"/>
    </source>
</evidence>
<dbReference type="SMART" id="SM00353">
    <property type="entry name" value="HLH"/>
    <property type="match status" value="1"/>
</dbReference>
<dbReference type="GO" id="GO:0000981">
    <property type="term" value="F:DNA-binding transcription factor activity, RNA polymerase II-specific"/>
    <property type="evidence" value="ECO:0007669"/>
    <property type="project" value="TreeGrafter"/>
</dbReference>
<organism evidence="4">
    <name type="scientific">Enterobius vermicularis</name>
    <name type="common">Human pinworm</name>
    <dbReference type="NCBI Taxonomy" id="51028"/>
    <lineage>
        <taxon>Eukaryota</taxon>
        <taxon>Metazoa</taxon>
        <taxon>Ecdysozoa</taxon>
        <taxon>Nematoda</taxon>
        <taxon>Chromadorea</taxon>
        <taxon>Rhabditida</taxon>
        <taxon>Spirurina</taxon>
        <taxon>Oxyuridomorpha</taxon>
        <taxon>Oxyuroidea</taxon>
        <taxon>Oxyuridae</taxon>
        <taxon>Enterobius</taxon>
    </lineage>
</organism>
<sequence>MSQHLAVSPYCTNYINCCASSSSSLSATSIKESGGLKSRRKKQISGEALFRQRKAANERERKRMYSINKGFDKLRLRLPTLPYEKKLSKVDTLKQAIKYIKQLSEMLNDCSPLRERTEFSEPRQGSTVILTSPKSFDSKVLSVSWWKSTEQYGEAIRDENGVPHVRCSKVWMPDVMVNNR</sequence>
<dbReference type="Pfam" id="PF00010">
    <property type="entry name" value="HLH"/>
    <property type="match status" value="1"/>
</dbReference>
<gene>
    <name evidence="2" type="ORF">EVEC_LOCUS3410</name>
</gene>
<dbReference type="GO" id="GO:0000977">
    <property type="term" value="F:RNA polymerase II transcription regulatory region sequence-specific DNA binding"/>
    <property type="evidence" value="ECO:0007669"/>
    <property type="project" value="TreeGrafter"/>
</dbReference>
<dbReference type="STRING" id="51028.A0A0N4V181"/>
<dbReference type="PANTHER" id="PTHR23349:SF111">
    <property type="entry name" value="BHLH DOMAIN-CONTAINING PROTEIN"/>
    <property type="match status" value="1"/>
</dbReference>
<dbReference type="GO" id="GO:0046983">
    <property type="term" value="F:protein dimerization activity"/>
    <property type="evidence" value="ECO:0007669"/>
    <property type="project" value="InterPro"/>
</dbReference>
<evidence type="ECO:0000259" key="1">
    <source>
        <dbReference type="PROSITE" id="PS50888"/>
    </source>
</evidence>
<dbReference type="AlphaFoldDB" id="A0A0N4V181"/>
<dbReference type="WBParaSite" id="EVEC_0000370201-mRNA-1">
    <property type="protein sequence ID" value="EVEC_0000370201-mRNA-1"/>
    <property type="gene ID" value="EVEC_0000370201"/>
</dbReference>
<dbReference type="GO" id="GO:0032502">
    <property type="term" value="P:developmental process"/>
    <property type="evidence" value="ECO:0007669"/>
    <property type="project" value="TreeGrafter"/>
</dbReference>
<feature type="domain" description="BHLH" evidence="1">
    <location>
        <begin position="51"/>
        <end position="103"/>
    </location>
</feature>
<dbReference type="Gene3D" id="4.10.280.10">
    <property type="entry name" value="Helix-loop-helix DNA-binding domain"/>
    <property type="match status" value="1"/>
</dbReference>
<dbReference type="InterPro" id="IPR050283">
    <property type="entry name" value="E-box_TF_Regulators"/>
</dbReference>
<evidence type="ECO:0000313" key="2">
    <source>
        <dbReference type="EMBL" id="VDD88267.1"/>
    </source>
</evidence>
<proteinExistence type="predicted"/>
<dbReference type="InterPro" id="IPR036638">
    <property type="entry name" value="HLH_DNA-bd_sf"/>
</dbReference>
<dbReference type="EMBL" id="UXUI01007588">
    <property type="protein sequence ID" value="VDD88267.1"/>
    <property type="molecule type" value="Genomic_DNA"/>
</dbReference>
<dbReference type="InterPro" id="IPR011598">
    <property type="entry name" value="bHLH_dom"/>
</dbReference>